<comment type="similarity">
    <text evidence="1">Belongs to the LysR transcriptional regulatory family.</text>
</comment>
<dbReference type="InterPro" id="IPR047788">
    <property type="entry name" value="LysR-like_Sec_metab"/>
</dbReference>
<evidence type="ECO:0000256" key="1">
    <source>
        <dbReference type="ARBA" id="ARBA00009437"/>
    </source>
</evidence>
<dbReference type="EMBL" id="FQXP01000007">
    <property type="protein sequence ID" value="SHH96166.1"/>
    <property type="molecule type" value="Genomic_DNA"/>
</dbReference>
<evidence type="ECO:0000256" key="2">
    <source>
        <dbReference type="ARBA" id="ARBA00023015"/>
    </source>
</evidence>
<evidence type="ECO:0000259" key="5">
    <source>
        <dbReference type="PROSITE" id="PS50931"/>
    </source>
</evidence>
<dbReference type="AlphaFoldDB" id="A0A1M5X8S1"/>
<keyword evidence="2" id="KW-0805">Transcription regulation</keyword>
<dbReference type="SUPFAM" id="SSF46785">
    <property type="entry name" value="Winged helix' DNA-binding domain"/>
    <property type="match status" value="1"/>
</dbReference>
<keyword evidence="4" id="KW-0804">Transcription</keyword>
<name>A0A1M5X8S1_9CLOT</name>
<dbReference type="PRINTS" id="PR00039">
    <property type="entry name" value="HTHLYSR"/>
</dbReference>
<gene>
    <name evidence="6" type="ORF">SAMN02745196_02109</name>
</gene>
<evidence type="ECO:0000256" key="3">
    <source>
        <dbReference type="ARBA" id="ARBA00023125"/>
    </source>
</evidence>
<dbReference type="PROSITE" id="PS50931">
    <property type="entry name" value="HTH_LYSR"/>
    <property type="match status" value="1"/>
</dbReference>
<dbReference type="GO" id="GO:0003700">
    <property type="term" value="F:DNA-binding transcription factor activity"/>
    <property type="evidence" value="ECO:0007669"/>
    <property type="project" value="InterPro"/>
</dbReference>
<evidence type="ECO:0000313" key="6">
    <source>
        <dbReference type="EMBL" id="SHH96166.1"/>
    </source>
</evidence>
<accession>A0A1M5X8S1</accession>
<dbReference type="GO" id="GO:0000976">
    <property type="term" value="F:transcription cis-regulatory region binding"/>
    <property type="evidence" value="ECO:0007669"/>
    <property type="project" value="TreeGrafter"/>
</dbReference>
<dbReference type="NCBIfam" id="NF040786">
    <property type="entry name" value="LysR_Sec_metab"/>
    <property type="match status" value="1"/>
</dbReference>
<dbReference type="Pfam" id="PF00126">
    <property type="entry name" value="HTH_1"/>
    <property type="match status" value="1"/>
</dbReference>
<dbReference type="InterPro" id="IPR036388">
    <property type="entry name" value="WH-like_DNA-bd_sf"/>
</dbReference>
<organism evidence="6 7">
    <name type="scientific">Clostridium collagenovorans DSM 3089</name>
    <dbReference type="NCBI Taxonomy" id="1121306"/>
    <lineage>
        <taxon>Bacteria</taxon>
        <taxon>Bacillati</taxon>
        <taxon>Bacillota</taxon>
        <taxon>Clostridia</taxon>
        <taxon>Eubacteriales</taxon>
        <taxon>Clostridiaceae</taxon>
        <taxon>Clostridium</taxon>
    </lineage>
</organism>
<dbReference type="SUPFAM" id="SSF53850">
    <property type="entry name" value="Periplasmic binding protein-like II"/>
    <property type="match status" value="1"/>
</dbReference>
<dbReference type="RefSeq" id="WP_072831974.1">
    <property type="nucleotide sequence ID" value="NZ_FQXP01000007.1"/>
</dbReference>
<evidence type="ECO:0000313" key="7">
    <source>
        <dbReference type="Proteomes" id="UP000184526"/>
    </source>
</evidence>
<dbReference type="Proteomes" id="UP000184526">
    <property type="component" value="Unassembled WGS sequence"/>
</dbReference>
<dbReference type="STRING" id="1121306.SAMN02745196_02109"/>
<dbReference type="Gene3D" id="3.40.190.290">
    <property type="match status" value="1"/>
</dbReference>
<proteinExistence type="inferred from homology"/>
<dbReference type="PANTHER" id="PTHR30126:SF64">
    <property type="entry name" value="HTH-TYPE TRANSCRIPTIONAL REGULATOR CITR"/>
    <property type="match status" value="1"/>
</dbReference>
<dbReference type="InterPro" id="IPR005119">
    <property type="entry name" value="LysR_subst-bd"/>
</dbReference>
<dbReference type="Pfam" id="PF03466">
    <property type="entry name" value="LysR_substrate"/>
    <property type="match status" value="1"/>
</dbReference>
<reference evidence="6 7" key="1">
    <citation type="submission" date="2016-11" db="EMBL/GenBank/DDBJ databases">
        <authorList>
            <person name="Jaros S."/>
            <person name="Januszkiewicz K."/>
            <person name="Wedrychowicz H."/>
        </authorList>
    </citation>
    <scope>NUCLEOTIDE SEQUENCE [LARGE SCALE GENOMIC DNA]</scope>
    <source>
        <strain evidence="6 7">DSM 3089</strain>
    </source>
</reference>
<dbReference type="InterPro" id="IPR036390">
    <property type="entry name" value="WH_DNA-bd_sf"/>
</dbReference>
<dbReference type="PANTHER" id="PTHR30126">
    <property type="entry name" value="HTH-TYPE TRANSCRIPTIONAL REGULATOR"/>
    <property type="match status" value="1"/>
</dbReference>
<sequence length="296" mass="33380">MDFKQIEAFISVAKLKSFSKAANQIFLSQPTISSHISSLEKELNIQLFDRTSKEVNLTPAGESFFNYAVDIINTRNHAVHSIANFNKKICGKLNLSCSTTPCNTIVPELLKKFLDKYPDVTFNVKERGSGDIIKNILDLKSEIGIVGTCIDNPKITYFNIVEDDLIVISHPSLGLPADISIQELFKYKFIFREKNSATRITFENELAKNDLSLNALKILCEVNNIDTLIQFVRSGMGVSVISRKLYENYAYDTNLKCSIISDLEIKRSIYLALNSKRTLSPTAKAFFEMCKTEFSL</sequence>
<protein>
    <submittedName>
        <fullName evidence="6">DNA-binding transcriptional regulator, LysR family</fullName>
    </submittedName>
</protein>
<dbReference type="OrthoDB" id="9785745at2"/>
<dbReference type="InterPro" id="IPR000847">
    <property type="entry name" value="LysR_HTH_N"/>
</dbReference>
<keyword evidence="7" id="KW-1185">Reference proteome</keyword>
<evidence type="ECO:0000256" key="4">
    <source>
        <dbReference type="ARBA" id="ARBA00023163"/>
    </source>
</evidence>
<dbReference type="FunFam" id="1.10.10.10:FF:000001">
    <property type="entry name" value="LysR family transcriptional regulator"/>
    <property type="match status" value="1"/>
</dbReference>
<keyword evidence="3 6" id="KW-0238">DNA-binding</keyword>
<dbReference type="Gene3D" id="1.10.10.10">
    <property type="entry name" value="Winged helix-like DNA-binding domain superfamily/Winged helix DNA-binding domain"/>
    <property type="match status" value="1"/>
</dbReference>
<feature type="domain" description="HTH lysR-type" evidence="5">
    <location>
        <begin position="1"/>
        <end position="58"/>
    </location>
</feature>